<dbReference type="Pfam" id="PF01914">
    <property type="entry name" value="MarC"/>
    <property type="match status" value="1"/>
</dbReference>
<keyword evidence="6 7" id="KW-0472">Membrane</keyword>
<organism evidence="8">
    <name type="scientific">uncultured Acetothermia bacterium</name>
    <dbReference type="NCBI Taxonomy" id="236499"/>
    <lineage>
        <taxon>Bacteria</taxon>
        <taxon>Candidatus Bipolaricaulota</taxon>
        <taxon>environmental samples</taxon>
    </lineage>
</organism>
<dbReference type="AlphaFoldDB" id="H5SMH2"/>
<accession>H5SMH2</accession>
<dbReference type="PANTHER" id="PTHR33508:SF1">
    <property type="entry name" value="UPF0056 MEMBRANE PROTEIN YHCE"/>
    <property type="match status" value="1"/>
</dbReference>
<feature type="transmembrane region" description="Helical" evidence="7">
    <location>
        <begin position="131"/>
        <end position="150"/>
    </location>
</feature>
<evidence type="ECO:0000256" key="5">
    <source>
        <dbReference type="ARBA" id="ARBA00022989"/>
    </source>
</evidence>
<sequence length="192" mass="20339">MLEFWLCFVPLFVAVDALGTLPIFISLTAGLERALVRKILWQSLLTATLVAVAFLGVGKGIFALLGITVADFMIAGGVLLFLLSLRGLLAGEREHFSSDHETLGAVPLGVPLIAGPAVFTTSLLLVDEYGFVPTVLATVANIFIAGLVFWASDSVNRVLGEAGMRTLSKIASLILAAIAVMIVRKGVMSYFS</sequence>
<dbReference type="NCBIfam" id="TIGR00427">
    <property type="entry name" value="NAAT family transporter"/>
    <property type="match status" value="1"/>
</dbReference>
<evidence type="ECO:0000256" key="4">
    <source>
        <dbReference type="ARBA" id="ARBA00022692"/>
    </source>
</evidence>
<evidence type="ECO:0000256" key="6">
    <source>
        <dbReference type="ARBA" id="ARBA00023136"/>
    </source>
</evidence>
<evidence type="ECO:0000256" key="7">
    <source>
        <dbReference type="RuleBase" id="RU362048"/>
    </source>
</evidence>
<feature type="transmembrane region" description="Helical" evidence="7">
    <location>
        <begin position="39"/>
        <end position="57"/>
    </location>
</feature>
<feature type="transmembrane region" description="Helical" evidence="7">
    <location>
        <begin position="170"/>
        <end position="191"/>
    </location>
</feature>
<dbReference type="PANTHER" id="PTHR33508">
    <property type="entry name" value="UPF0056 MEMBRANE PROTEIN YHCE"/>
    <property type="match status" value="1"/>
</dbReference>
<comment type="subcellular location">
    <subcellularLocation>
        <location evidence="1 7">Cell membrane</location>
        <topology evidence="1 7">Multi-pass membrane protein</topology>
    </subcellularLocation>
</comment>
<keyword evidence="5 7" id="KW-1133">Transmembrane helix</keyword>
<protein>
    <recommendedName>
        <fullName evidence="7">UPF0056 membrane protein</fullName>
    </recommendedName>
</protein>
<comment type="similarity">
    <text evidence="2 7">Belongs to the UPF0056 (MarC) family.</text>
</comment>
<evidence type="ECO:0000313" key="8">
    <source>
        <dbReference type="EMBL" id="BAL57358.1"/>
    </source>
</evidence>
<reference evidence="8" key="1">
    <citation type="journal article" date="2005" name="Environ. Microbiol.">
        <title>Genetic and functional properties of uncultivated thermophilic crenarchaeotes from a subsurface gold mine as revealed by analysis of genome fragments.</title>
        <authorList>
            <person name="Nunoura T."/>
            <person name="Hirayama H."/>
            <person name="Takami H."/>
            <person name="Oida H."/>
            <person name="Nishi S."/>
            <person name="Shimamura S."/>
            <person name="Suzuki Y."/>
            <person name="Inagaki F."/>
            <person name="Takai K."/>
            <person name="Nealson K.H."/>
            <person name="Horikoshi K."/>
        </authorList>
    </citation>
    <scope>NUCLEOTIDE SEQUENCE</scope>
</reference>
<proteinExistence type="inferred from homology"/>
<feature type="transmembrane region" description="Helical" evidence="7">
    <location>
        <begin position="63"/>
        <end position="83"/>
    </location>
</feature>
<dbReference type="EMBL" id="AP011774">
    <property type="protein sequence ID" value="BAL57358.1"/>
    <property type="molecule type" value="Genomic_DNA"/>
</dbReference>
<gene>
    <name evidence="8" type="ORF">HGMM_F50B12C05</name>
</gene>
<dbReference type="GO" id="GO:0005886">
    <property type="term" value="C:plasma membrane"/>
    <property type="evidence" value="ECO:0007669"/>
    <property type="project" value="UniProtKB-SubCell"/>
</dbReference>
<dbReference type="InterPro" id="IPR002771">
    <property type="entry name" value="Multi_antbiot-R_MarC"/>
</dbReference>
<evidence type="ECO:0000256" key="3">
    <source>
        <dbReference type="ARBA" id="ARBA00022475"/>
    </source>
</evidence>
<feature type="transmembrane region" description="Helical" evidence="7">
    <location>
        <begin position="103"/>
        <end position="125"/>
    </location>
</feature>
<keyword evidence="3" id="KW-1003">Cell membrane</keyword>
<keyword evidence="4 7" id="KW-0812">Transmembrane</keyword>
<reference evidence="8" key="2">
    <citation type="journal article" date="2012" name="PLoS ONE">
        <title>A Deeply Branching Thermophilic Bacterium with an Ancient Acetyl-CoA Pathway Dominates a Subsurface Ecosystem.</title>
        <authorList>
            <person name="Takami H."/>
            <person name="Noguchi H."/>
            <person name="Takaki Y."/>
            <person name="Uchiyama I."/>
            <person name="Toyoda A."/>
            <person name="Nishi S."/>
            <person name="Chee G.-J."/>
            <person name="Arai W."/>
            <person name="Nunoura T."/>
            <person name="Itoh T."/>
            <person name="Hattori M."/>
            <person name="Takai K."/>
        </authorList>
    </citation>
    <scope>NUCLEOTIDE SEQUENCE</scope>
</reference>
<evidence type="ECO:0000256" key="1">
    <source>
        <dbReference type="ARBA" id="ARBA00004651"/>
    </source>
</evidence>
<evidence type="ECO:0000256" key="2">
    <source>
        <dbReference type="ARBA" id="ARBA00009784"/>
    </source>
</evidence>
<name>H5SMH2_9BACT</name>
<feature type="transmembrane region" description="Helical" evidence="7">
    <location>
        <begin position="6"/>
        <end position="27"/>
    </location>
</feature>